<dbReference type="Pfam" id="PF00153">
    <property type="entry name" value="Mito_carr"/>
    <property type="match status" value="2"/>
</dbReference>
<keyword evidence="6" id="KW-0999">Mitochondrion inner membrane</keyword>
<evidence type="ECO:0000256" key="6">
    <source>
        <dbReference type="ARBA" id="ARBA00022792"/>
    </source>
</evidence>
<dbReference type="InterPro" id="IPR018108">
    <property type="entry name" value="MCP_transmembrane"/>
</dbReference>
<evidence type="ECO:0000256" key="4">
    <source>
        <dbReference type="ARBA" id="ARBA00022692"/>
    </source>
</evidence>
<organism evidence="12 13">
    <name type="scientific">Eublepharis macularius</name>
    <name type="common">Leopard gecko</name>
    <name type="synonym">Cyrtodactylus macularius</name>
    <dbReference type="NCBI Taxonomy" id="481883"/>
    <lineage>
        <taxon>Eukaryota</taxon>
        <taxon>Metazoa</taxon>
        <taxon>Chordata</taxon>
        <taxon>Craniata</taxon>
        <taxon>Vertebrata</taxon>
        <taxon>Euteleostomi</taxon>
        <taxon>Lepidosauria</taxon>
        <taxon>Squamata</taxon>
        <taxon>Bifurcata</taxon>
        <taxon>Gekkota</taxon>
        <taxon>Eublepharidae</taxon>
        <taxon>Eublepharinae</taxon>
        <taxon>Eublepharis</taxon>
    </lineage>
</organism>
<keyword evidence="8" id="KW-0496">Mitochondrion</keyword>
<feature type="repeat" description="Solcar" evidence="10">
    <location>
        <begin position="112"/>
        <end position="202"/>
    </location>
</feature>
<dbReference type="GeneID" id="129341032"/>
<keyword evidence="7" id="KW-1133">Transmembrane helix</keyword>
<name>A0AA97KB44_EUBMA</name>
<evidence type="ECO:0000256" key="7">
    <source>
        <dbReference type="ARBA" id="ARBA00022989"/>
    </source>
</evidence>
<dbReference type="PANTHER" id="PTHR46131:SF5">
    <property type="entry name" value="SOLUTE CARRIER FAMILY 25 MEMBER 53"/>
    <property type="match status" value="1"/>
</dbReference>
<evidence type="ECO:0000256" key="10">
    <source>
        <dbReference type="PROSITE-ProRule" id="PRU00282"/>
    </source>
</evidence>
<dbReference type="GO" id="GO:0051724">
    <property type="term" value="F:NAD transmembrane transporter activity"/>
    <property type="evidence" value="ECO:0007669"/>
    <property type="project" value="TreeGrafter"/>
</dbReference>
<evidence type="ECO:0000256" key="8">
    <source>
        <dbReference type="ARBA" id="ARBA00023128"/>
    </source>
</evidence>
<evidence type="ECO:0000256" key="3">
    <source>
        <dbReference type="ARBA" id="ARBA00022448"/>
    </source>
</evidence>
<dbReference type="RefSeq" id="XP_054851891.1">
    <property type="nucleotide sequence ID" value="XM_054995916.1"/>
</dbReference>
<evidence type="ECO:0000313" key="13">
    <source>
        <dbReference type="RefSeq" id="XP_054851891.1"/>
    </source>
</evidence>
<dbReference type="PANTHER" id="PTHR46131">
    <property type="entry name" value="SD08549P"/>
    <property type="match status" value="1"/>
</dbReference>
<dbReference type="Proteomes" id="UP001190640">
    <property type="component" value="Chromosome 13"/>
</dbReference>
<proteinExistence type="inferred from homology"/>
<comment type="subcellular location">
    <subcellularLocation>
        <location evidence="1">Mitochondrion inner membrane</location>
        <topology evidence="1">Multi-pass membrane protein</topology>
    </subcellularLocation>
</comment>
<keyword evidence="3 11" id="KW-0813">Transport</keyword>
<dbReference type="InterPro" id="IPR023395">
    <property type="entry name" value="MCP_dom_sf"/>
</dbReference>
<accession>A0AA97KB44</accession>
<dbReference type="InterPro" id="IPR052465">
    <property type="entry name" value="Mito_NAD+_Carrier"/>
</dbReference>
<dbReference type="KEGG" id="emc:129341032"/>
<evidence type="ECO:0000313" key="12">
    <source>
        <dbReference type="Proteomes" id="UP001190640"/>
    </source>
</evidence>
<dbReference type="PROSITE" id="PS50920">
    <property type="entry name" value="SOLCAR"/>
    <property type="match status" value="2"/>
</dbReference>
<evidence type="ECO:0000256" key="1">
    <source>
        <dbReference type="ARBA" id="ARBA00004448"/>
    </source>
</evidence>
<evidence type="ECO:0000256" key="9">
    <source>
        <dbReference type="ARBA" id="ARBA00023136"/>
    </source>
</evidence>
<keyword evidence="12" id="KW-1185">Reference proteome</keyword>
<evidence type="ECO:0000256" key="11">
    <source>
        <dbReference type="RuleBase" id="RU000488"/>
    </source>
</evidence>
<feature type="repeat" description="Solcar" evidence="10">
    <location>
        <begin position="23"/>
        <end position="103"/>
    </location>
</feature>
<gene>
    <name evidence="13" type="primary">SLC25A53</name>
</gene>
<reference evidence="13" key="1">
    <citation type="submission" date="2025-08" db="UniProtKB">
        <authorList>
            <consortium name="RefSeq"/>
        </authorList>
    </citation>
    <scope>IDENTIFICATION</scope>
    <source>
        <tissue evidence="13">Blood</tissue>
    </source>
</reference>
<dbReference type="SUPFAM" id="SSF103506">
    <property type="entry name" value="Mitochondrial carrier"/>
    <property type="match status" value="1"/>
</dbReference>
<dbReference type="AlphaFoldDB" id="A0AA97KB44"/>
<dbReference type="CTD" id="401612"/>
<comment type="similarity">
    <text evidence="2 11">Belongs to the mitochondrial carrier (TC 2.A.29) family.</text>
</comment>
<evidence type="ECO:0000256" key="5">
    <source>
        <dbReference type="ARBA" id="ARBA00022737"/>
    </source>
</evidence>
<keyword evidence="9 10" id="KW-0472">Membrane</keyword>
<dbReference type="Gene3D" id="1.50.40.10">
    <property type="entry name" value="Mitochondrial carrier domain"/>
    <property type="match status" value="1"/>
</dbReference>
<evidence type="ECO:0000256" key="2">
    <source>
        <dbReference type="ARBA" id="ARBA00006375"/>
    </source>
</evidence>
<keyword evidence="4 10" id="KW-0812">Transmembrane</keyword>
<keyword evidence="5" id="KW-0677">Repeat</keyword>
<protein>
    <submittedName>
        <fullName evidence="13">Solute carrier family 25 member 53</fullName>
    </submittedName>
</protein>
<dbReference type="GO" id="GO:0005743">
    <property type="term" value="C:mitochondrial inner membrane"/>
    <property type="evidence" value="ECO:0007669"/>
    <property type="project" value="UniProtKB-SubCell"/>
</dbReference>
<sequence length="299" mass="33750">MQKEVGTPPENAEKGKEEMVRRSWSSHSYNVGAASSFLSTFITFPIYKTIFRQQLHAFSIQEAVRQLSQEGLHRFYRGVFPPLLSKTLQGTLMFGTYENCLRIIASHSPGSYSMGDRYTAGLVSGFLEALVLGPFERIQNVLQDGRKNKRFPTTYSILREFHSYALRERLVLGYFRGLSLILVRNGLGSSLYFCLKDPLRDHLSARGLPHWLPALVSGSVNGTLICLFLYPLSVLIANVQSQVGKEEMLRFQASVTAVWENHGRRVALLYRGGSLLILRSCLTWGLTTAIYDFLQQNTV</sequence>